<evidence type="ECO:0000313" key="2">
    <source>
        <dbReference type="Proteomes" id="UP001153269"/>
    </source>
</evidence>
<reference evidence="1" key="1">
    <citation type="submission" date="2020-03" db="EMBL/GenBank/DDBJ databases">
        <authorList>
            <person name="Weist P."/>
        </authorList>
    </citation>
    <scope>NUCLEOTIDE SEQUENCE</scope>
</reference>
<accession>A0A9N7V726</accession>
<keyword evidence="2" id="KW-1185">Reference proteome</keyword>
<evidence type="ECO:0000313" key="1">
    <source>
        <dbReference type="EMBL" id="CAB1444152.1"/>
    </source>
</evidence>
<protein>
    <submittedName>
        <fullName evidence="1">Uncharacterized protein</fullName>
    </submittedName>
</protein>
<gene>
    <name evidence="1" type="ORF">PLEPLA_LOCUS31868</name>
</gene>
<dbReference type="Proteomes" id="UP001153269">
    <property type="component" value="Unassembled WGS sequence"/>
</dbReference>
<feature type="non-terminal residue" evidence="1">
    <location>
        <position position="119"/>
    </location>
</feature>
<comment type="caution">
    <text evidence="1">The sequence shown here is derived from an EMBL/GenBank/DDBJ whole genome shotgun (WGS) entry which is preliminary data.</text>
</comment>
<proteinExistence type="predicted"/>
<organism evidence="1 2">
    <name type="scientific">Pleuronectes platessa</name>
    <name type="common">European plaice</name>
    <dbReference type="NCBI Taxonomy" id="8262"/>
    <lineage>
        <taxon>Eukaryota</taxon>
        <taxon>Metazoa</taxon>
        <taxon>Chordata</taxon>
        <taxon>Craniata</taxon>
        <taxon>Vertebrata</taxon>
        <taxon>Euteleostomi</taxon>
        <taxon>Actinopterygii</taxon>
        <taxon>Neopterygii</taxon>
        <taxon>Teleostei</taxon>
        <taxon>Neoteleostei</taxon>
        <taxon>Acanthomorphata</taxon>
        <taxon>Carangaria</taxon>
        <taxon>Pleuronectiformes</taxon>
        <taxon>Pleuronectoidei</taxon>
        <taxon>Pleuronectidae</taxon>
        <taxon>Pleuronectes</taxon>
    </lineage>
</organism>
<dbReference type="AlphaFoldDB" id="A0A9N7V726"/>
<sequence>SLCWNDGVFWGPRHLKGFPLADCGTFGEKGIPSGSQSLKQHASQDRHLQFRLGRSPQLHAEALQLNVHSFSTSVGSSQRRPPPALLWFQLHAGGLSVVLQRVCSMHRLQSLPPRRRLPS</sequence>
<dbReference type="EMBL" id="CADEAL010003309">
    <property type="protein sequence ID" value="CAB1444152.1"/>
    <property type="molecule type" value="Genomic_DNA"/>
</dbReference>
<name>A0A9N7V726_PLEPL</name>